<evidence type="ECO:0000313" key="2">
    <source>
        <dbReference type="EMBL" id="QJA83044.1"/>
    </source>
</evidence>
<dbReference type="AlphaFoldDB" id="A0A6M3KN94"/>
<reference evidence="2" key="1">
    <citation type="submission" date="2020-03" db="EMBL/GenBank/DDBJ databases">
        <title>The deep terrestrial virosphere.</title>
        <authorList>
            <person name="Holmfeldt K."/>
            <person name="Nilsson E."/>
            <person name="Simone D."/>
            <person name="Lopez-Fernandez M."/>
            <person name="Wu X."/>
            <person name="de Brujin I."/>
            <person name="Lundin D."/>
            <person name="Andersson A."/>
            <person name="Bertilsson S."/>
            <person name="Dopson M."/>
        </authorList>
    </citation>
    <scope>NUCLEOTIDE SEQUENCE</scope>
    <source>
        <strain evidence="2">MM415A00321</strain>
        <strain evidence="1">MM415B00326</strain>
    </source>
</reference>
<proteinExistence type="predicted"/>
<name>A0A6M3KN94_9ZZZZ</name>
<organism evidence="2">
    <name type="scientific">viral metagenome</name>
    <dbReference type="NCBI Taxonomy" id="1070528"/>
    <lineage>
        <taxon>unclassified sequences</taxon>
        <taxon>metagenomes</taxon>
        <taxon>organismal metagenomes</taxon>
    </lineage>
</organism>
<gene>
    <name evidence="2" type="ORF">MM415A00321_0024</name>
    <name evidence="1" type="ORF">MM415B00326_0010</name>
</gene>
<sequence length="78" mass="8880">MSVKLTSFQIDKMKLAKKGFCFDSDPSTWNYSSERNEMERLVKRSLMVKLKNHPGDKHGFYALTVKGRAALALAAKEE</sequence>
<evidence type="ECO:0000313" key="1">
    <source>
        <dbReference type="EMBL" id="QJA66810.1"/>
    </source>
</evidence>
<dbReference type="EMBL" id="MT141561">
    <property type="protein sequence ID" value="QJA66810.1"/>
    <property type="molecule type" value="Genomic_DNA"/>
</dbReference>
<accession>A0A6M3KN94</accession>
<protein>
    <submittedName>
        <fullName evidence="2">Uncharacterized protein</fullName>
    </submittedName>
</protein>
<dbReference type="EMBL" id="MT142502">
    <property type="protein sequence ID" value="QJA83044.1"/>
    <property type="molecule type" value="Genomic_DNA"/>
</dbReference>